<proteinExistence type="predicted"/>
<dbReference type="PANTHER" id="PTHR14882:SF1">
    <property type="entry name" value="CCDC92 DOMAIN-CONTAINING PROTEIN"/>
    <property type="match status" value="1"/>
</dbReference>
<keyword evidence="1" id="KW-0175">Coiled coil</keyword>
<dbReference type="PANTHER" id="PTHR14882">
    <property type="entry name" value="COILED-COIL DOMAIN-CONTAINING 74A"/>
    <property type="match status" value="1"/>
</dbReference>
<organism evidence="3 4">
    <name type="scientific">Priapulus caudatus</name>
    <name type="common">Priapulid worm</name>
    <dbReference type="NCBI Taxonomy" id="37621"/>
    <lineage>
        <taxon>Eukaryota</taxon>
        <taxon>Metazoa</taxon>
        <taxon>Ecdysozoa</taxon>
        <taxon>Scalidophora</taxon>
        <taxon>Priapulida</taxon>
        <taxon>Priapulimorpha</taxon>
        <taxon>Priapulimorphida</taxon>
        <taxon>Priapulidae</taxon>
        <taxon>Priapulus</taxon>
    </lineage>
</organism>
<dbReference type="GeneID" id="106805544"/>
<name>A0ABM1DRU8_PRICU</name>
<evidence type="ECO:0000313" key="4">
    <source>
        <dbReference type="RefSeq" id="XP_014662669.1"/>
    </source>
</evidence>
<evidence type="ECO:0000313" key="3">
    <source>
        <dbReference type="Proteomes" id="UP000695022"/>
    </source>
</evidence>
<evidence type="ECO:0000256" key="2">
    <source>
        <dbReference type="SAM" id="MobiDB-lite"/>
    </source>
</evidence>
<gene>
    <name evidence="4" type="primary">LOC106805544</name>
</gene>
<feature type="coiled-coil region" evidence="1">
    <location>
        <begin position="26"/>
        <end position="67"/>
    </location>
</feature>
<reference evidence="4" key="1">
    <citation type="submission" date="2025-08" db="UniProtKB">
        <authorList>
            <consortium name="RefSeq"/>
        </authorList>
    </citation>
    <scope>IDENTIFICATION</scope>
</reference>
<accession>A0ABM1DRU8</accession>
<feature type="region of interest" description="Disordered" evidence="2">
    <location>
        <begin position="106"/>
        <end position="254"/>
    </location>
</feature>
<feature type="compositionally biased region" description="Polar residues" evidence="2">
    <location>
        <begin position="133"/>
        <end position="143"/>
    </location>
</feature>
<evidence type="ECO:0000256" key="1">
    <source>
        <dbReference type="SAM" id="Coils"/>
    </source>
</evidence>
<keyword evidence="3" id="KW-1185">Reference proteome</keyword>
<protein>
    <submittedName>
        <fullName evidence="4">Coiled-coil domain-containing protein 92-like</fullName>
    </submittedName>
</protein>
<dbReference type="Proteomes" id="UP000695022">
    <property type="component" value="Unplaced"/>
</dbReference>
<sequence>MPLFVMIVVTDTIYNTSISDFTRKQVEALDEQLTLEKRRALELRDDIEKRDRRIRILEQQLKAKDKQYIQELKGVKAEISVLHKELDQKSSMIAYLTTQLHQAKINNRSREQLQKSGTTSTTTTVSMTNLNTHARTPASQSSRLRAPSTSRLPTSPTPPRSPWPDRTTVRRSWHGQKYVPIGSKGVENAAPVNGGGARAKPSAGFARHSTSPARSKQGSPQGSPQASKSTSVVPDPAPFLAHPDPAKPAHQKSVLPPINVTNALVNKAVGGGRSLIVKKCPLRPGSRERKVETIAVDVTAANIQPSQNSPPTDAS</sequence>
<dbReference type="RefSeq" id="XP_014662669.1">
    <property type="nucleotide sequence ID" value="XM_014807183.1"/>
</dbReference>
<feature type="compositionally biased region" description="Low complexity" evidence="2">
    <location>
        <begin position="145"/>
        <end position="154"/>
    </location>
</feature>
<dbReference type="InterPro" id="IPR040370">
    <property type="entry name" value="CCDC74A/CCDC74B/CCDC92"/>
</dbReference>
<feature type="compositionally biased region" description="Polar residues" evidence="2">
    <location>
        <begin position="208"/>
        <end position="232"/>
    </location>
</feature>
<feature type="compositionally biased region" description="Low complexity" evidence="2">
    <location>
        <begin position="118"/>
        <end position="132"/>
    </location>
</feature>
<dbReference type="CDD" id="cd12083">
    <property type="entry name" value="DD_cGKI"/>
    <property type="match status" value="1"/>
</dbReference>